<evidence type="ECO:0000313" key="2">
    <source>
        <dbReference type="Proteomes" id="UP001165064"/>
    </source>
</evidence>
<keyword evidence="2" id="KW-1185">Reference proteome</keyword>
<dbReference type="Proteomes" id="UP001165064">
    <property type="component" value="Unassembled WGS sequence"/>
</dbReference>
<protein>
    <submittedName>
        <fullName evidence="1">Unnamed protein product</fullName>
    </submittedName>
</protein>
<organism evidence="1 2">
    <name type="scientific">Ambrosiozyma monospora</name>
    <name type="common">Yeast</name>
    <name type="synonym">Endomycopsis monosporus</name>
    <dbReference type="NCBI Taxonomy" id="43982"/>
    <lineage>
        <taxon>Eukaryota</taxon>
        <taxon>Fungi</taxon>
        <taxon>Dikarya</taxon>
        <taxon>Ascomycota</taxon>
        <taxon>Saccharomycotina</taxon>
        <taxon>Pichiomycetes</taxon>
        <taxon>Pichiales</taxon>
        <taxon>Pichiaceae</taxon>
        <taxon>Ambrosiozyma</taxon>
    </lineage>
</organism>
<comment type="caution">
    <text evidence="1">The sequence shown here is derived from an EMBL/GenBank/DDBJ whole genome shotgun (WGS) entry which is preliminary data.</text>
</comment>
<name>A0ACB5T6S7_AMBMO</name>
<evidence type="ECO:0000313" key="1">
    <source>
        <dbReference type="EMBL" id="GME82501.1"/>
    </source>
</evidence>
<accession>A0ACB5T6S7</accession>
<proteinExistence type="predicted"/>
<reference evidence="1" key="1">
    <citation type="submission" date="2023-04" db="EMBL/GenBank/DDBJ databases">
        <title>Ambrosiozyma monospora NBRC 10751.</title>
        <authorList>
            <person name="Ichikawa N."/>
            <person name="Sato H."/>
            <person name="Tonouchi N."/>
        </authorList>
    </citation>
    <scope>NUCLEOTIDE SEQUENCE</scope>
    <source>
        <strain evidence="1">NBRC 10751</strain>
    </source>
</reference>
<gene>
    <name evidence="1" type="ORF">Amon02_000555900</name>
</gene>
<sequence>MFSRFESNVLYINMDLGPLLKFLISNTKNVLYHSILIKMGCVFEKKLGIDPTGWNIGKEHQIFFTNCLYSVSETTIQVFSQTIESGTVEELGYEVYFSLTNSLKSLYQCAAFFKQFGSLLLLDRSIESRLNALIARFLQQVRDQYSETKKFNSKCERLIRAMTHWNEMLRSKPIMISFFDIFI</sequence>
<dbReference type="EMBL" id="BSXS01004123">
    <property type="protein sequence ID" value="GME82501.1"/>
    <property type="molecule type" value="Genomic_DNA"/>
</dbReference>